<evidence type="ECO:0000313" key="1">
    <source>
        <dbReference type="EMBL" id="VZK65523.1"/>
    </source>
</evidence>
<protein>
    <recommendedName>
        <fullName evidence="2">50S ribosomal protein L35</fullName>
    </recommendedName>
</protein>
<dbReference type="InterPro" id="IPR037229">
    <property type="entry name" value="Ribosomal_bL35_sf"/>
</dbReference>
<dbReference type="EMBL" id="LR738858">
    <property type="protein sequence ID" value="VZK65523.1"/>
    <property type="molecule type" value="Genomic_DNA"/>
</dbReference>
<organism evidence="1">
    <name type="scientific">Mycoplasma feriruminatoris</name>
    <dbReference type="NCBI Taxonomy" id="1179777"/>
    <lineage>
        <taxon>Bacteria</taxon>
        <taxon>Bacillati</taxon>
        <taxon>Mycoplasmatota</taxon>
        <taxon>Mollicutes</taxon>
        <taxon>Mycoplasmataceae</taxon>
        <taxon>Mycoplasma</taxon>
    </lineage>
</organism>
<dbReference type="Gene3D" id="4.10.410.60">
    <property type="match status" value="1"/>
</dbReference>
<proteinExistence type="predicted"/>
<evidence type="ECO:0008006" key="2">
    <source>
        <dbReference type="Google" id="ProtNLM"/>
    </source>
</evidence>
<dbReference type="AlphaFoldDB" id="A0A654IBN9"/>
<name>A0A654IBN9_9MOLU</name>
<sequence>MPKMKTKKSLAKRVTVKSNGTLKELKLIDHTVQQVKLLSKKDNYKKQQLLAK</sequence>
<dbReference type="SUPFAM" id="SSF143034">
    <property type="entry name" value="L35p-like"/>
    <property type="match status" value="1"/>
</dbReference>
<accession>A0A654IBN9</accession>
<gene>
    <name evidence="1" type="ORF">MF5292_00700</name>
</gene>
<reference evidence="1" key="1">
    <citation type="submission" date="2019-11" db="EMBL/GenBank/DDBJ databases">
        <authorList>
            <person name="Falquet L."/>
            <person name="Falquet L."/>
        </authorList>
    </citation>
    <scope>NUCLEOTIDE SEQUENCE</scope>
    <source>
        <strain evidence="1">G5813/1+2</strain>
    </source>
</reference>